<name>A0ABN3EHM8_9ACTN</name>
<dbReference type="Proteomes" id="UP001500305">
    <property type="component" value="Unassembled WGS sequence"/>
</dbReference>
<reference evidence="2 3" key="1">
    <citation type="journal article" date="2019" name="Int. J. Syst. Evol. Microbiol.">
        <title>The Global Catalogue of Microorganisms (GCM) 10K type strain sequencing project: providing services to taxonomists for standard genome sequencing and annotation.</title>
        <authorList>
            <consortium name="The Broad Institute Genomics Platform"/>
            <consortium name="The Broad Institute Genome Sequencing Center for Infectious Disease"/>
            <person name="Wu L."/>
            <person name="Ma J."/>
        </authorList>
    </citation>
    <scope>NUCLEOTIDE SEQUENCE [LARGE SCALE GENOMIC DNA]</scope>
    <source>
        <strain evidence="2 3">JCM 7356</strain>
    </source>
</reference>
<feature type="region of interest" description="Disordered" evidence="1">
    <location>
        <begin position="1"/>
        <end position="24"/>
    </location>
</feature>
<comment type="caution">
    <text evidence="2">The sequence shown here is derived from an EMBL/GenBank/DDBJ whole genome shotgun (WGS) entry which is preliminary data.</text>
</comment>
<evidence type="ECO:0000313" key="2">
    <source>
        <dbReference type="EMBL" id="GAA2258370.1"/>
    </source>
</evidence>
<dbReference type="EMBL" id="BAAATR010000023">
    <property type="protein sequence ID" value="GAA2258370.1"/>
    <property type="molecule type" value="Genomic_DNA"/>
</dbReference>
<evidence type="ECO:0000313" key="3">
    <source>
        <dbReference type="Proteomes" id="UP001500305"/>
    </source>
</evidence>
<dbReference type="Pfam" id="PF14013">
    <property type="entry name" value="MT0933_antitox"/>
    <property type="match status" value="1"/>
</dbReference>
<organism evidence="2 3">
    <name type="scientific">Kitasatospora cystarginea</name>
    <dbReference type="NCBI Taxonomy" id="58350"/>
    <lineage>
        <taxon>Bacteria</taxon>
        <taxon>Bacillati</taxon>
        <taxon>Actinomycetota</taxon>
        <taxon>Actinomycetes</taxon>
        <taxon>Kitasatosporales</taxon>
        <taxon>Streptomycetaceae</taxon>
        <taxon>Kitasatospora</taxon>
    </lineage>
</organism>
<sequence>MGLMDTLKSRADELKEKASELAGKHNETIDHMVEKAGEAVDKATKHRYTDKIEHGTAKTKEVVDSFAAKPRDESSAEEDRPPAG</sequence>
<feature type="compositionally biased region" description="Basic and acidic residues" evidence="1">
    <location>
        <begin position="7"/>
        <end position="24"/>
    </location>
</feature>
<gene>
    <name evidence="2" type="ORF">GCM10010430_47850</name>
</gene>
<proteinExistence type="predicted"/>
<protein>
    <recommendedName>
        <fullName evidence="4">Antitoxin</fullName>
    </recommendedName>
</protein>
<keyword evidence="3" id="KW-1185">Reference proteome</keyword>
<evidence type="ECO:0000256" key="1">
    <source>
        <dbReference type="SAM" id="MobiDB-lite"/>
    </source>
</evidence>
<evidence type="ECO:0008006" key="4">
    <source>
        <dbReference type="Google" id="ProtNLM"/>
    </source>
</evidence>
<dbReference type="InterPro" id="IPR028037">
    <property type="entry name" value="Antitoxin_Rv0909/MT0933"/>
</dbReference>
<accession>A0ABN3EHM8</accession>
<feature type="region of interest" description="Disordered" evidence="1">
    <location>
        <begin position="52"/>
        <end position="84"/>
    </location>
</feature>